<evidence type="ECO:0000313" key="3">
    <source>
        <dbReference type="Proteomes" id="UP001606303"/>
    </source>
</evidence>
<accession>A0ABW7H339</accession>
<keyword evidence="3" id="KW-1185">Reference proteome</keyword>
<comment type="caution">
    <text evidence="2">The sequence shown here is derived from an EMBL/GenBank/DDBJ whole genome shotgun (WGS) entry which is preliminary data.</text>
</comment>
<organism evidence="2 3">
    <name type="scientific">Pelomonas baiyunensis</name>
    <dbReference type="NCBI Taxonomy" id="3299026"/>
    <lineage>
        <taxon>Bacteria</taxon>
        <taxon>Pseudomonadati</taxon>
        <taxon>Pseudomonadota</taxon>
        <taxon>Betaproteobacteria</taxon>
        <taxon>Burkholderiales</taxon>
        <taxon>Sphaerotilaceae</taxon>
        <taxon>Roseateles</taxon>
    </lineage>
</organism>
<dbReference type="EMBL" id="JBIGIB010000005">
    <property type="protein sequence ID" value="MFG6468497.1"/>
    <property type="molecule type" value="Genomic_DNA"/>
</dbReference>
<proteinExistence type="predicted"/>
<evidence type="ECO:0000313" key="2">
    <source>
        <dbReference type="EMBL" id="MFG6468497.1"/>
    </source>
</evidence>
<name>A0ABW7H339_9BURK</name>
<dbReference type="InterPro" id="IPR006311">
    <property type="entry name" value="TAT_signal"/>
</dbReference>
<dbReference type="PROSITE" id="PS51318">
    <property type="entry name" value="TAT"/>
    <property type="match status" value="1"/>
</dbReference>
<dbReference type="RefSeq" id="WP_394386703.1">
    <property type="nucleotide sequence ID" value="NZ_JBIGIB010000005.1"/>
</dbReference>
<dbReference type="SUPFAM" id="SSF53850">
    <property type="entry name" value="Periplasmic binding protein-like II"/>
    <property type="match status" value="1"/>
</dbReference>
<protein>
    <submittedName>
        <fullName evidence="2">Substrate-binding periplasmic protein</fullName>
    </submittedName>
</protein>
<sequence length="286" mass="32152">MSLCRRNFLLSAAGASLASAQAAPRRLLIPRVSARADLMKNYAAVLLDQALAAAGLPVTLEPTPELIPQNRALQELGRHSGRLDVVWTMTSVEREQQARPIRLPIFKGLFGWRLLLAPHEVSERLREVQTLADLRAFSMLQGLEWPDTGVLQANGLRVVVSPSYDAMFKQLRLGRADAFPRSVEEVWWEHDRYGQGLTVVPDVCLHYPAAVYYFVAPDDDELAAAIELGLHRLRTTGAWDRLFLKHHGDDLARARLGSRRVLELHNPLLPKATPLDRPELWFRPQG</sequence>
<feature type="signal peptide" evidence="1">
    <location>
        <begin position="1"/>
        <end position="22"/>
    </location>
</feature>
<gene>
    <name evidence="2" type="ORF">ACG01O_17875</name>
</gene>
<dbReference type="Gene3D" id="3.40.190.10">
    <property type="entry name" value="Periplasmic binding protein-like II"/>
    <property type="match status" value="2"/>
</dbReference>
<reference evidence="2 3" key="1">
    <citation type="submission" date="2024-08" db="EMBL/GenBank/DDBJ databases">
        <authorList>
            <person name="Lu H."/>
        </authorList>
    </citation>
    <scope>NUCLEOTIDE SEQUENCE [LARGE SCALE GENOMIC DNA]</scope>
    <source>
        <strain evidence="2 3">BYS87W</strain>
    </source>
</reference>
<keyword evidence="1" id="KW-0732">Signal</keyword>
<dbReference type="Proteomes" id="UP001606303">
    <property type="component" value="Unassembled WGS sequence"/>
</dbReference>
<evidence type="ECO:0000256" key="1">
    <source>
        <dbReference type="SAM" id="SignalP"/>
    </source>
</evidence>
<feature type="chain" id="PRO_5047070773" evidence="1">
    <location>
        <begin position="23"/>
        <end position="286"/>
    </location>
</feature>